<dbReference type="AlphaFoldDB" id="A0A6C0DPZ4"/>
<evidence type="ECO:0000313" key="1">
    <source>
        <dbReference type="EMBL" id="QHT18392.1"/>
    </source>
</evidence>
<sequence length="105" mass="10852">MLTVRDASLVTKRNQGKAVNSYYNDWKAATVTAAPAAMNASLKAPGITGAESLIDNRIGCNACTVYANELKKQTNPADTTIDANMALYPANPSSGSGGINSMGPS</sequence>
<protein>
    <submittedName>
        <fullName evidence="1">Uncharacterized protein</fullName>
    </submittedName>
</protein>
<proteinExistence type="predicted"/>
<organism evidence="1">
    <name type="scientific">viral metagenome</name>
    <dbReference type="NCBI Taxonomy" id="1070528"/>
    <lineage>
        <taxon>unclassified sequences</taxon>
        <taxon>metagenomes</taxon>
        <taxon>organismal metagenomes</taxon>
    </lineage>
</organism>
<accession>A0A6C0DPZ4</accession>
<reference evidence="1" key="1">
    <citation type="journal article" date="2020" name="Nature">
        <title>Giant virus diversity and host interactions through global metagenomics.</title>
        <authorList>
            <person name="Schulz F."/>
            <person name="Roux S."/>
            <person name="Paez-Espino D."/>
            <person name="Jungbluth S."/>
            <person name="Walsh D.A."/>
            <person name="Denef V.J."/>
            <person name="McMahon K.D."/>
            <person name="Konstantinidis K.T."/>
            <person name="Eloe-Fadrosh E.A."/>
            <person name="Kyrpides N.C."/>
            <person name="Woyke T."/>
        </authorList>
    </citation>
    <scope>NUCLEOTIDE SEQUENCE</scope>
    <source>
        <strain evidence="1">GVMAG-M-3300023174-46</strain>
    </source>
</reference>
<name>A0A6C0DPZ4_9ZZZZ</name>
<dbReference type="EMBL" id="MN739655">
    <property type="protein sequence ID" value="QHT18392.1"/>
    <property type="molecule type" value="Genomic_DNA"/>
</dbReference>